<name>A0A432M310_9GAMM</name>
<dbReference type="EMBL" id="RYYV01000013">
    <property type="protein sequence ID" value="RUL72911.1"/>
    <property type="molecule type" value="Genomic_DNA"/>
</dbReference>
<dbReference type="PANTHER" id="PTHR43265:SF1">
    <property type="entry name" value="ESTERASE ESTD"/>
    <property type="match status" value="1"/>
</dbReference>
<accession>A0A432M310</accession>
<dbReference type="InterPro" id="IPR029058">
    <property type="entry name" value="AB_hydrolase_fold"/>
</dbReference>
<comment type="caution">
    <text evidence="2">The sequence shown here is derived from an EMBL/GenBank/DDBJ whole genome shotgun (WGS) entry which is preliminary data.</text>
</comment>
<dbReference type="Proteomes" id="UP000274358">
    <property type="component" value="Unassembled WGS sequence"/>
</dbReference>
<evidence type="ECO:0000313" key="3">
    <source>
        <dbReference type="Proteomes" id="UP000274358"/>
    </source>
</evidence>
<keyword evidence="3" id="KW-1185">Reference proteome</keyword>
<reference evidence="2 3" key="1">
    <citation type="submission" date="2018-12" db="EMBL/GenBank/DDBJ databases">
        <title>Dyella dinghuensis sp. nov. DHOA06 and Dyella choica sp. nov. 4M-K27, isolated from forest soil.</title>
        <authorList>
            <person name="Qiu L.-H."/>
            <person name="Gao Z.-H."/>
        </authorList>
    </citation>
    <scope>NUCLEOTIDE SEQUENCE [LARGE SCALE GENOMIC DNA]</scope>
    <source>
        <strain evidence="2 3">4M-K27</strain>
    </source>
</reference>
<evidence type="ECO:0000313" key="2">
    <source>
        <dbReference type="EMBL" id="RUL72911.1"/>
    </source>
</evidence>
<dbReference type="Gene3D" id="3.40.50.1820">
    <property type="entry name" value="alpha/beta hydrolase"/>
    <property type="match status" value="1"/>
</dbReference>
<organism evidence="2 3">
    <name type="scientific">Dyella choica</name>
    <dbReference type="NCBI Taxonomy" id="1927959"/>
    <lineage>
        <taxon>Bacteria</taxon>
        <taxon>Pseudomonadati</taxon>
        <taxon>Pseudomonadota</taxon>
        <taxon>Gammaproteobacteria</taxon>
        <taxon>Lysobacterales</taxon>
        <taxon>Rhodanobacteraceae</taxon>
        <taxon>Dyella</taxon>
    </lineage>
</organism>
<sequence>MNTQTLAVLVGLVCLFLAVPGRTEPTAACRAHGQVALAAWTQGDNLHVVRDFAPDTAAQLTPGTLKEVWAQLQAKAGAFRKLDDLQPRTIDGHALLVANLEFANASLAALIGCDGLDRITTFRIVPMSALSEAAAQASMPAPGAGMERTVQIASPLGPLPGTLLLPKGKGPFPVALLLAGSGPVDRDETVGPNKPFRDLAEGLAAAGIGSLRYDKRTHVYGKQAVTDAFSVDDEVTDDALAALQLLAQQPSVDPHRLFVLGHSLGALIGPRIGQRDAKLAGLILLAAPAKLGPDVLIRQIRYLAPRQGATQAQLDGMLAPLMAAREMLAQADPKHPPAGEFFHAPASYWLSLRDYDPIVTAKSLSMPMLILQGGGDYQVTPQDDFSHWQAAFAQDPRVKLVEYPGLSHLFMPAGQPPSAADYTKPSHFDARVLQDVTAWIKARPAPG</sequence>
<dbReference type="Pfam" id="PF12146">
    <property type="entry name" value="Hydrolase_4"/>
    <property type="match status" value="1"/>
</dbReference>
<protein>
    <submittedName>
        <fullName evidence="2">Alpha/beta fold hydrolase</fullName>
    </submittedName>
</protein>
<dbReference type="OrthoDB" id="9809549at2"/>
<dbReference type="AlphaFoldDB" id="A0A432M310"/>
<dbReference type="GO" id="GO:0052689">
    <property type="term" value="F:carboxylic ester hydrolase activity"/>
    <property type="evidence" value="ECO:0007669"/>
    <property type="project" value="TreeGrafter"/>
</dbReference>
<evidence type="ECO:0000259" key="1">
    <source>
        <dbReference type="Pfam" id="PF12146"/>
    </source>
</evidence>
<dbReference type="Gene3D" id="3.10.450.590">
    <property type="match status" value="1"/>
</dbReference>
<proteinExistence type="predicted"/>
<gene>
    <name evidence="2" type="ORF">EKH80_16255</name>
</gene>
<dbReference type="InterPro" id="IPR022742">
    <property type="entry name" value="Hydrolase_4"/>
</dbReference>
<dbReference type="RefSeq" id="WP_126685835.1">
    <property type="nucleotide sequence ID" value="NZ_RYYV01000013.1"/>
</dbReference>
<dbReference type="PANTHER" id="PTHR43265">
    <property type="entry name" value="ESTERASE ESTD"/>
    <property type="match status" value="1"/>
</dbReference>
<dbReference type="InterPro" id="IPR053145">
    <property type="entry name" value="AB_hydrolase_Est10"/>
</dbReference>
<feature type="domain" description="Serine aminopeptidase S33" evidence="1">
    <location>
        <begin position="196"/>
        <end position="410"/>
    </location>
</feature>
<keyword evidence="2" id="KW-0378">Hydrolase</keyword>
<dbReference type="SUPFAM" id="SSF53474">
    <property type="entry name" value="alpha/beta-Hydrolases"/>
    <property type="match status" value="1"/>
</dbReference>